<dbReference type="EMBL" id="KB706797">
    <property type="protein sequence ID" value="EMR65731.1"/>
    <property type="molecule type" value="Genomic_DNA"/>
</dbReference>
<name>M7T7E6_EUTLA</name>
<dbReference type="PANTHER" id="PTHR43162">
    <property type="match status" value="1"/>
</dbReference>
<evidence type="ECO:0000313" key="3">
    <source>
        <dbReference type="Proteomes" id="UP000012174"/>
    </source>
</evidence>
<accession>M7T7E6</accession>
<dbReference type="InterPro" id="IPR008030">
    <property type="entry name" value="NmrA-like"/>
</dbReference>
<sequence length="315" mass="34841">MLPTILIVGATGNTGKHVVHRLSKLLESSPVDYRILGLTRSLASRASKDLAEIPRVEMVEMDWTCINTDWLRGHNVTKAFVAPHNLPHHFCDESDLLVAMLNANVKYVVKLSTMLEFIGPANPVYYGRTHWAIENLLSQPEFGELQWTSLRPNVFTGAYLAPAVEWIKKYRETGHQDTLQLIPAADVPFSLIDPADIGRAAAALLALEDPSAHNKALYVLRGADDITGNDIVRMVEERIGTKVANVEFKAKEMLNALEVHGIYPAKCIPSIKAGCDFVWAGQCTTYGIPTSEAIMKLAPPNITAQEGFERLLEEK</sequence>
<dbReference type="HOGENOM" id="CLU_076691_0_0_1"/>
<dbReference type="Pfam" id="PF05368">
    <property type="entry name" value="NmrA"/>
    <property type="match status" value="1"/>
</dbReference>
<evidence type="ECO:0000313" key="2">
    <source>
        <dbReference type="EMBL" id="EMR65731.1"/>
    </source>
</evidence>
<gene>
    <name evidence="2" type="ORF">UCREL1_7289</name>
</gene>
<dbReference type="Proteomes" id="UP000012174">
    <property type="component" value="Unassembled WGS sequence"/>
</dbReference>
<dbReference type="Gene3D" id="3.40.50.720">
    <property type="entry name" value="NAD(P)-binding Rossmann-like Domain"/>
    <property type="match status" value="1"/>
</dbReference>
<keyword evidence="3" id="KW-1185">Reference proteome</keyword>
<dbReference type="OMA" id="QHWAIEA"/>
<dbReference type="InterPro" id="IPR051604">
    <property type="entry name" value="Ergot_Alk_Oxidoreductase"/>
</dbReference>
<dbReference type="OrthoDB" id="413314at2759"/>
<proteinExistence type="predicted"/>
<protein>
    <submittedName>
        <fullName evidence="2">Putative-like family protein</fullName>
    </submittedName>
</protein>
<organism evidence="2 3">
    <name type="scientific">Eutypa lata (strain UCR-EL1)</name>
    <name type="common">Grapevine dieback disease fungus</name>
    <name type="synonym">Eutypa armeniacae</name>
    <dbReference type="NCBI Taxonomy" id="1287681"/>
    <lineage>
        <taxon>Eukaryota</taxon>
        <taxon>Fungi</taxon>
        <taxon>Dikarya</taxon>
        <taxon>Ascomycota</taxon>
        <taxon>Pezizomycotina</taxon>
        <taxon>Sordariomycetes</taxon>
        <taxon>Xylariomycetidae</taxon>
        <taxon>Xylariales</taxon>
        <taxon>Diatrypaceae</taxon>
        <taxon>Eutypa</taxon>
    </lineage>
</organism>
<dbReference type="PANTHER" id="PTHR43162:SF1">
    <property type="entry name" value="PRESTALK A DIFFERENTIATION PROTEIN A"/>
    <property type="match status" value="1"/>
</dbReference>
<dbReference type="InterPro" id="IPR036291">
    <property type="entry name" value="NAD(P)-bd_dom_sf"/>
</dbReference>
<feature type="domain" description="NmrA-like" evidence="1">
    <location>
        <begin position="4"/>
        <end position="273"/>
    </location>
</feature>
<dbReference type="SUPFAM" id="SSF51735">
    <property type="entry name" value="NAD(P)-binding Rossmann-fold domains"/>
    <property type="match status" value="1"/>
</dbReference>
<dbReference type="AlphaFoldDB" id="M7T7E6"/>
<dbReference type="KEGG" id="ela:UCREL1_7289"/>
<evidence type="ECO:0000259" key="1">
    <source>
        <dbReference type="Pfam" id="PF05368"/>
    </source>
</evidence>
<dbReference type="eggNOG" id="ENOG502R9X0">
    <property type="taxonomic scope" value="Eukaryota"/>
</dbReference>
<reference evidence="3" key="1">
    <citation type="journal article" date="2013" name="Genome Announc.">
        <title>Draft genome sequence of the grapevine dieback fungus Eutypa lata UCR-EL1.</title>
        <authorList>
            <person name="Blanco-Ulate B."/>
            <person name="Rolshausen P.E."/>
            <person name="Cantu D."/>
        </authorList>
    </citation>
    <scope>NUCLEOTIDE SEQUENCE [LARGE SCALE GENOMIC DNA]</scope>
    <source>
        <strain evidence="3">UCR-EL1</strain>
    </source>
</reference>